<dbReference type="SUPFAM" id="SSF46785">
    <property type="entry name" value="Winged helix' DNA-binding domain"/>
    <property type="match status" value="1"/>
</dbReference>
<dbReference type="EMBL" id="FNIA01000023">
    <property type="protein sequence ID" value="SDN26322.1"/>
    <property type="molecule type" value="Genomic_DNA"/>
</dbReference>
<sequence>MTTDAERGRERVIDALARSADIYGLKQSYGRLYGTLYFAEEPLSLDELAERSGYAKSTVSTAMSTLRRFHLVRRLSMPGEGKRAFFEAERDLWRVSREFLAQEVSREVNVMVDALDEAETILDGAEGERAEQDLERVRQLKRTYEHADRLVSALSRAPLDRLTDAIDRFTPE</sequence>
<feature type="domain" description="HTH iclR-type" evidence="5">
    <location>
        <begin position="40"/>
        <end position="74"/>
    </location>
</feature>
<evidence type="ECO:0000256" key="3">
    <source>
        <dbReference type="ARBA" id="ARBA00023163"/>
    </source>
</evidence>
<evidence type="ECO:0000313" key="6">
    <source>
        <dbReference type="EMBL" id="SDN26322.1"/>
    </source>
</evidence>
<dbReference type="OrthoDB" id="85881at2157"/>
<dbReference type="STRING" id="996166.SAMN05192554_12344"/>
<dbReference type="InterPro" id="IPR052362">
    <property type="entry name" value="HTH-GbsR_regulator"/>
</dbReference>
<evidence type="ECO:0000259" key="5">
    <source>
        <dbReference type="Pfam" id="PF09339"/>
    </source>
</evidence>
<evidence type="ECO:0000256" key="4">
    <source>
        <dbReference type="PIRNR" id="PIRNR006707"/>
    </source>
</evidence>
<dbReference type="InterPro" id="IPR036390">
    <property type="entry name" value="WH_DNA-bd_sf"/>
</dbReference>
<keyword evidence="7" id="KW-1185">Reference proteome</keyword>
<dbReference type="InterPro" id="IPR005471">
    <property type="entry name" value="Tscrpt_reg_IclR_N"/>
</dbReference>
<dbReference type="GO" id="GO:0006355">
    <property type="term" value="P:regulation of DNA-templated transcription"/>
    <property type="evidence" value="ECO:0007669"/>
    <property type="project" value="InterPro"/>
</dbReference>
<keyword evidence="1 4" id="KW-0805">Transcription regulation</keyword>
<evidence type="ECO:0000313" key="7">
    <source>
        <dbReference type="Proteomes" id="UP000199370"/>
    </source>
</evidence>
<accession>A0A1G9ZXL2</accession>
<evidence type="ECO:0000256" key="2">
    <source>
        <dbReference type="ARBA" id="ARBA00023125"/>
    </source>
</evidence>
<name>A0A1G9ZXL2_9EURY</name>
<protein>
    <recommendedName>
        <fullName evidence="4">HTH-type transcriptional regulator</fullName>
    </recommendedName>
</protein>
<gene>
    <name evidence="6" type="ORF">SAMN05192554_12344</name>
</gene>
<comment type="similarity">
    <text evidence="4">Belongs to the GbsR family.</text>
</comment>
<dbReference type="InterPro" id="IPR036388">
    <property type="entry name" value="WH-like_DNA-bd_sf"/>
</dbReference>
<dbReference type="Pfam" id="PF09339">
    <property type="entry name" value="HTH_IclR"/>
    <property type="match status" value="1"/>
</dbReference>
<dbReference type="Proteomes" id="UP000199370">
    <property type="component" value="Unassembled WGS sequence"/>
</dbReference>
<dbReference type="AlphaFoldDB" id="A0A1G9ZXL2"/>
<evidence type="ECO:0000256" key="1">
    <source>
        <dbReference type="ARBA" id="ARBA00023015"/>
    </source>
</evidence>
<dbReference type="PANTHER" id="PTHR38465">
    <property type="entry name" value="HTH-TYPE TRANSCRIPTIONAL REGULATOR MJ1563-RELATED"/>
    <property type="match status" value="1"/>
</dbReference>
<proteinExistence type="inferred from homology"/>
<keyword evidence="2 4" id="KW-0238">DNA-binding</keyword>
<dbReference type="RefSeq" id="WP_089735637.1">
    <property type="nucleotide sequence ID" value="NZ_FNIA01000023.1"/>
</dbReference>
<keyword evidence="3 4" id="KW-0804">Transcription</keyword>
<dbReference type="InterPro" id="IPR026282">
    <property type="entry name" value="MJ1563"/>
</dbReference>
<dbReference type="PANTHER" id="PTHR38465:SF1">
    <property type="entry name" value="HTH-TYPE TRANSCRIPTIONAL REGULATOR MJ1563-RELATED"/>
    <property type="match status" value="1"/>
</dbReference>
<dbReference type="Gene3D" id="1.10.10.10">
    <property type="entry name" value="Winged helix-like DNA-binding domain superfamily/Winged helix DNA-binding domain"/>
    <property type="match status" value="1"/>
</dbReference>
<organism evidence="6 7">
    <name type="scientific">Haloarchaeobius iranensis</name>
    <dbReference type="NCBI Taxonomy" id="996166"/>
    <lineage>
        <taxon>Archaea</taxon>
        <taxon>Methanobacteriati</taxon>
        <taxon>Methanobacteriota</taxon>
        <taxon>Stenosarchaea group</taxon>
        <taxon>Halobacteria</taxon>
        <taxon>Halobacteriales</taxon>
        <taxon>Halorubellaceae</taxon>
        <taxon>Haloarchaeobius</taxon>
    </lineage>
</organism>
<dbReference type="GO" id="GO:0003677">
    <property type="term" value="F:DNA binding"/>
    <property type="evidence" value="ECO:0007669"/>
    <property type="project" value="UniProtKB-UniRule"/>
</dbReference>
<dbReference type="PIRSF" id="PIRSF006707">
    <property type="entry name" value="MJ1563"/>
    <property type="match status" value="1"/>
</dbReference>
<reference evidence="6 7" key="1">
    <citation type="submission" date="2016-10" db="EMBL/GenBank/DDBJ databases">
        <authorList>
            <person name="de Groot N.N."/>
        </authorList>
    </citation>
    <scope>NUCLEOTIDE SEQUENCE [LARGE SCALE GENOMIC DNA]</scope>
    <source>
        <strain evidence="7">EB21,IBRC-M 10013,KCTC 4048</strain>
    </source>
</reference>